<feature type="coiled-coil region" evidence="3">
    <location>
        <begin position="272"/>
        <end position="302"/>
    </location>
</feature>
<dbReference type="Pfam" id="PF23559">
    <property type="entry name" value="WHD_DRP"/>
    <property type="match status" value="1"/>
</dbReference>
<dbReference type="Gene3D" id="1.10.10.10">
    <property type="entry name" value="Winged helix-like DNA-binding domain superfamily/Winged helix DNA-binding domain"/>
    <property type="match status" value="1"/>
</dbReference>
<keyword evidence="1" id="KW-0677">Repeat</keyword>
<dbReference type="eggNOG" id="KOG4658">
    <property type="taxonomic scope" value="Eukaryota"/>
</dbReference>
<dbReference type="InterPro" id="IPR036388">
    <property type="entry name" value="WH-like_DNA-bd_sf"/>
</dbReference>
<evidence type="ECO:0000259" key="4">
    <source>
        <dbReference type="Pfam" id="PF23559"/>
    </source>
</evidence>
<protein>
    <recommendedName>
        <fullName evidence="4">Disease resistance protein winged helix domain-containing protein</fullName>
    </recommendedName>
</protein>
<dbReference type="STRING" id="4529.A0A0E0RHG7"/>
<dbReference type="PANTHER" id="PTHR23155">
    <property type="entry name" value="DISEASE RESISTANCE PROTEIN RP"/>
    <property type="match status" value="1"/>
</dbReference>
<dbReference type="InterPro" id="IPR044974">
    <property type="entry name" value="Disease_R_plants"/>
</dbReference>
<keyword evidence="3" id="KW-0175">Coiled coil</keyword>
<evidence type="ECO:0000256" key="2">
    <source>
        <dbReference type="ARBA" id="ARBA00022821"/>
    </source>
</evidence>
<dbReference type="HOGENOM" id="CLU_000837_14_6_1"/>
<dbReference type="InterPro" id="IPR058922">
    <property type="entry name" value="WHD_DRP"/>
</dbReference>
<dbReference type="GO" id="GO:0042742">
    <property type="term" value="P:defense response to bacterium"/>
    <property type="evidence" value="ECO:0007669"/>
    <property type="project" value="UniProtKB-ARBA"/>
</dbReference>
<dbReference type="FunFam" id="1.10.10.10:FF:000322">
    <property type="entry name" value="Probable disease resistance protein At1g63360"/>
    <property type="match status" value="1"/>
</dbReference>
<dbReference type="GO" id="GO:0002758">
    <property type="term" value="P:innate immune response-activating signaling pathway"/>
    <property type="evidence" value="ECO:0007669"/>
    <property type="project" value="UniProtKB-ARBA"/>
</dbReference>
<keyword evidence="2" id="KW-0611">Plant defense</keyword>
<accession>A0A0E0RHG7</accession>
<name>A0A0E0RHG7_ORYRU</name>
<sequence>MYLNIFPEDYMVPKGRLLERWIAEGLVPEIRGLTSREVAETCYEELLSRNMIKPGQVEYDGEVVQCCVHDMMLEVIVSKSLEENFVRLIGGQGGGTTYDNVRRLSIQGEDSSTLLEAIPNSVVKLDKLEKLGLSKRNAWRLRYLDVILNFRDCYDGQVLREFASSISKICYLDDFGVQDMSRGANNMKFLHDIPNPPLHIKHLLIGGTIDNLPDWVKSLTYLTHIELWWIDLHDRSCCKDEELVARTTFKFQVLRELFFVPYGDGEFKPRAIQFENEAMERLEKLIINFEDVERKLVGVENLISLKEVEIRGKRDNKALHSTVKQLKTESNNREGSNRSFKVLLKYM</sequence>
<dbReference type="EnsemblPlants" id="ORUFI12G13720.1">
    <property type="protein sequence ID" value="ORUFI12G13720.1"/>
    <property type="gene ID" value="ORUFI12G13720"/>
</dbReference>
<evidence type="ECO:0000256" key="3">
    <source>
        <dbReference type="SAM" id="Coils"/>
    </source>
</evidence>
<proteinExistence type="predicted"/>
<dbReference type="Gramene" id="ORUFI12G13720.1">
    <property type="protein sequence ID" value="ORUFI12G13720.1"/>
    <property type="gene ID" value="ORUFI12G13720"/>
</dbReference>
<evidence type="ECO:0000256" key="1">
    <source>
        <dbReference type="ARBA" id="ARBA00022737"/>
    </source>
</evidence>
<keyword evidence="6" id="KW-1185">Reference proteome</keyword>
<organism evidence="5 6">
    <name type="scientific">Oryza rufipogon</name>
    <name type="common">Brownbeard rice</name>
    <name type="synonym">Asian wild rice</name>
    <dbReference type="NCBI Taxonomy" id="4529"/>
    <lineage>
        <taxon>Eukaryota</taxon>
        <taxon>Viridiplantae</taxon>
        <taxon>Streptophyta</taxon>
        <taxon>Embryophyta</taxon>
        <taxon>Tracheophyta</taxon>
        <taxon>Spermatophyta</taxon>
        <taxon>Magnoliopsida</taxon>
        <taxon>Liliopsida</taxon>
        <taxon>Poales</taxon>
        <taxon>Poaceae</taxon>
        <taxon>BOP clade</taxon>
        <taxon>Oryzoideae</taxon>
        <taxon>Oryzeae</taxon>
        <taxon>Oryzinae</taxon>
        <taxon>Oryza</taxon>
    </lineage>
</organism>
<dbReference type="SUPFAM" id="SSF52047">
    <property type="entry name" value="RNI-like"/>
    <property type="match status" value="1"/>
</dbReference>
<reference evidence="5" key="2">
    <citation type="submission" date="2015-06" db="UniProtKB">
        <authorList>
            <consortium name="EnsemblPlants"/>
        </authorList>
    </citation>
    <scope>IDENTIFICATION</scope>
</reference>
<dbReference type="Proteomes" id="UP000008022">
    <property type="component" value="Unassembled WGS sequence"/>
</dbReference>
<feature type="domain" description="Disease resistance protein winged helix" evidence="4">
    <location>
        <begin position="5"/>
        <end position="76"/>
    </location>
</feature>
<dbReference type="AlphaFoldDB" id="A0A0E0RHG7"/>
<evidence type="ECO:0000313" key="6">
    <source>
        <dbReference type="Proteomes" id="UP000008022"/>
    </source>
</evidence>
<reference evidence="6" key="1">
    <citation type="submission" date="2013-06" db="EMBL/GenBank/DDBJ databases">
        <authorList>
            <person name="Zhao Q."/>
        </authorList>
    </citation>
    <scope>NUCLEOTIDE SEQUENCE</scope>
    <source>
        <strain evidence="6">cv. W1943</strain>
    </source>
</reference>
<dbReference type="OMA" id="LTHIELW"/>
<dbReference type="InterPro" id="IPR032675">
    <property type="entry name" value="LRR_dom_sf"/>
</dbReference>
<dbReference type="Gene3D" id="3.80.10.10">
    <property type="entry name" value="Ribonuclease Inhibitor"/>
    <property type="match status" value="1"/>
</dbReference>
<dbReference type="PANTHER" id="PTHR23155:SF1005">
    <property type="entry name" value="OS07G0197300 PROTEIN"/>
    <property type="match status" value="1"/>
</dbReference>
<dbReference type="GO" id="GO:0009626">
    <property type="term" value="P:plant-type hypersensitive response"/>
    <property type="evidence" value="ECO:0007669"/>
    <property type="project" value="UniProtKB-ARBA"/>
</dbReference>
<evidence type="ECO:0000313" key="5">
    <source>
        <dbReference type="EnsemblPlants" id="ORUFI12G13720.1"/>
    </source>
</evidence>